<dbReference type="InterPro" id="IPR005455">
    <property type="entry name" value="PFN_euk"/>
</dbReference>
<keyword evidence="5 6" id="KW-0206">Cytoskeleton</keyword>
<keyword evidence="3" id="KW-0963">Cytoplasm</keyword>
<organism evidence="8 9">
    <name type="scientific">Parathielavia hyrcaniae</name>
    <dbReference type="NCBI Taxonomy" id="113614"/>
    <lineage>
        <taxon>Eukaryota</taxon>
        <taxon>Fungi</taxon>
        <taxon>Dikarya</taxon>
        <taxon>Ascomycota</taxon>
        <taxon>Pezizomycotina</taxon>
        <taxon>Sordariomycetes</taxon>
        <taxon>Sordariomycetidae</taxon>
        <taxon>Sordariales</taxon>
        <taxon>Chaetomiaceae</taxon>
        <taxon>Parathielavia</taxon>
    </lineage>
</organism>
<comment type="similarity">
    <text evidence="2 7">Belongs to the profilin family.</text>
</comment>
<dbReference type="PANTHER" id="PTHR11604:SF0">
    <property type="entry name" value="PROFILIN"/>
    <property type="match status" value="1"/>
</dbReference>
<protein>
    <recommendedName>
        <fullName evidence="7">Profilin</fullName>
    </recommendedName>
</protein>
<dbReference type="InterPro" id="IPR027310">
    <property type="entry name" value="Profilin_CS"/>
</dbReference>
<reference evidence="8" key="2">
    <citation type="submission" date="2023-05" db="EMBL/GenBank/DDBJ databases">
        <authorList>
            <consortium name="Lawrence Berkeley National Laboratory"/>
            <person name="Steindorff A."/>
            <person name="Hensen N."/>
            <person name="Bonometti L."/>
            <person name="Westerberg I."/>
            <person name="Brannstrom I.O."/>
            <person name="Guillou S."/>
            <person name="Cros-Aarteil S."/>
            <person name="Calhoun S."/>
            <person name="Haridas S."/>
            <person name="Kuo A."/>
            <person name="Mondo S."/>
            <person name="Pangilinan J."/>
            <person name="Riley R."/>
            <person name="Labutti K."/>
            <person name="Andreopoulos B."/>
            <person name="Lipzen A."/>
            <person name="Chen C."/>
            <person name="Yanf M."/>
            <person name="Daum C."/>
            <person name="Ng V."/>
            <person name="Clum A."/>
            <person name="Ohm R."/>
            <person name="Martin F."/>
            <person name="Silar P."/>
            <person name="Natvig D."/>
            <person name="Lalanne C."/>
            <person name="Gautier V."/>
            <person name="Ament-Velasquez S.L."/>
            <person name="Kruys A."/>
            <person name="Hutchinson M.I."/>
            <person name="Powell A.J."/>
            <person name="Barry K."/>
            <person name="Miller A.N."/>
            <person name="Grigoriev I.V."/>
            <person name="Debuchy R."/>
            <person name="Gladieux P."/>
            <person name="Thoren M.H."/>
            <person name="Johannesson H."/>
        </authorList>
    </citation>
    <scope>NUCLEOTIDE SEQUENCE</scope>
    <source>
        <strain evidence="8">CBS 757.83</strain>
    </source>
</reference>
<comment type="function">
    <text evidence="6">Binds to actin and affects the structure of the cytoskeleton. At high concentrations, profilin prevents the polymerization of actin, whereas it enhances it at low concentrations.</text>
</comment>
<keyword evidence="4 7" id="KW-0009">Actin-binding</keyword>
<dbReference type="AlphaFoldDB" id="A0AAN6Q524"/>
<name>A0AAN6Q524_9PEZI</name>
<dbReference type="EMBL" id="MU863628">
    <property type="protein sequence ID" value="KAK4103713.1"/>
    <property type="molecule type" value="Genomic_DNA"/>
</dbReference>
<evidence type="ECO:0000313" key="8">
    <source>
        <dbReference type="EMBL" id="KAK4103713.1"/>
    </source>
</evidence>
<dbReference type="CDD" id="cd00148">
    <property type="entry name" value="PROF"/>
    <property type="match status" value="1"/>
</dbReference>
<evidence type="ECO:0000256" key="7">
    <source>
        <dbReference type="RuleBase" id="RU003909"/>
    </source>
</evidence>
<evidence type="ECO:0000256" key="2">
    <source>
        <dbReference type="ARBA" id="ARBA00010058"/>
    </source>
</evidence>
<dbReference type="SUPFAM" id="SSF55770">
    <property type="entry name" value="Profilin (actin-binding protein)"/>
    <property type="match status" value="1"/>
</dbReference>
<proteinExistence type="inferred from homology"/>
<comment type="caution">
    <text evidence="8">The sequence shown here is derived from an EMBL/GenBank/DDBJ whole genome shotgun (WGS) entry which is preliminary data.</text>
</comment>
<dbReference type="InterPro" id="IPR036140">
    <property type="entry name" value="PFN_sf"/>
</dbReference>
<dbReference type="GO" id="GO:0003785">
    <property type="term" value="F:actin monomer binding"/>
    <property type="evidence" value="ECO:0007669"/>
    <property type="project" value="TreeGrafter"/>
</dbReference>
<comment type="subcellular location">
    <subcellularLocation>
        <location evidence="1">Cytoplasm</location>
        <location evidence="1">Cytoskeleton</location>
    </subcellularLocation>
</comment>
<sequence>MSWQSYVDSSLVGSGHLDKACIISVAGDSVWAQSPDFNVQPGELLAIARALENPAPNAAADKMFAEGLWLGGERYVLARIEDRSIYARQGKIGVCIAKTKQAILIGHHSETTLFGNASQTIESLADYLIKNDY</sequence>
<dbReference type="PRINTS" id="PR00392">
    <property type="entry name" value="PROFILIN"/>
</dbReference>
<evidence type="ECO:0000256" key="6">
    <source>
        <dbReference type="RuleBase" id="RU003908"/>
    </source>
</evidence>
<accession>A0AAN6Q524</accession>
<dbReference type="PROSITE" id="PS00414">
    <property type="entry name" value="PROFILIN"/>
    <property type="match status" value="1"/>
</dbReference>
<comment type="subunit">
    <text evidence="6">Occurs in many kinds of cells as a complex with monomeric actin in a 1:1 ratio.</text>
</comment>
<evidence type="ECO:0000256" key="4">
    <source>
        <dbReference type="ARBA" id="ARBA00023203"/>
    </source>
</evidence>
<evidence type="ECO:0000256" key="5">
    <source>
        <dbReference type="ARBA" id="ARBA00023212"/>
    </source>
</evidence>
<dbReference type="InterPro" id="IPR048278">
    <property type="entry name" value="PFN"/>
</dbReference>
<dbReference type="Proteomes" id="UP001305647">
    <property type="component" value="Unassembled WGS sequence"/>
</dbReference>
<evidence type="ECO:0000256" key="3">
    <source>
        <dbReference type="ARBA" id="ARBA00022490"/>
    </source>
</evidence>
<dbReference type="Gene3D" id="3.30.450.30">
    <property type="entry name" value="Dynein light chain 2a, cytoplasmic"/>
    <property type="match status" value="1"/>
</dbReference>
<dbReference type="GO" id="GO:0005856">
    <property type="term" value="C:cytoskeleton"/>
    <property type="evidence" value="ECO:0007669"/>
    <property type="project" value="UniProtKB-SubCell"/>
</dbReference>
<dbReference type="PRINTS" id="PR01640">
    <property type="entry name" value="PROFILINPLNT"/>
</dbReference>
<evidence type="ECO:0000313" key="9">
    <source>
        <dbReference type="Proteomes" id="UP001305647"/>
    </source>
</evidence>
<dbReference type="PANTHER" id="PTHR11604">
    <property type="entry name" value="PROFILIN"/>
    <property type="match status" value="1"/>
</dbReference>
<reference evidence="8" key="1">
    <citation type="journal article" date="2023" name="Mol. Phylogenet. Evol.">
        <title>Genome-scale phylogeny and comparative genomics of the fungal order Sordariales.</title>
        <authorList>
            <person name="Hensen N."/>
            <person name="Bonometti L."/>
            <person name="Westerberg I."/>
            <person name="Brannstrom I.O."/>
            <person name="Guillou S."/>
            <person name="Cros-Aarteil S."/>
            <person name="Calhoun S."/>
            <person name="Haridas S."/>
            <person name="Kuo A."/>
            <person name="Mondo S."/>
            <person name="Pangilinan J."/>
            <person name="Riley R."/>
            <person name="LaButti K."/>
            <person name="Andreopoulos B."/>
            <person name="Lipzen A."/>
            <person name="Chen C."/>
            <person name="Yan M."/>
            <person name="Daum C."/>
            <person name="Ng V."/>
            <person name="Clum A."/>
            <person name="Steindorff A."/>
            <person name="Ohm R.A."/>
            <person name="Martin F."/>
            <person name="Silar P."/>
            <person name="Natvig D.O."/>
            <person name="Lalanne C."/>
            <person name="Gautier V."/>
            <person name="Ament-Velasquez S.L."/>
            <person name="Kruys A."/>
            <person name="Hutchinson M.I."/>
            <person name="Powell A.J."/>
            <person name="Barry K."/>
            <person name="Miller A.N."/>
            <person name="Grigoriev I.V."/>
            <person name="Debuchy R."/>
            <person name="Gladieux P."/>
            <person name="Hiltunen Thoren M."/>
            <person name="Johannesson H."/>
        </authorList>
    </citation>
    <scope>NUCLEOTIDE SEQUENCE</scope>
    <source>
        <strain evidence="8">CBS 757.83</strain>
    </source>
</reference>
<dbReference type="Pfam" id="PF00235">
    <property type="entry name" value="Profilin"/>
    <property type="match status" value="1"/>
</dbReference>
<dbReference type="GO" id="GO:0005938">
    <property type="term" value="C:cell cortex"/>
    <property type="evidence" value="ECO:0007669"/>
    <property type="project" value="TreeGrafter"/>
</dbReference>
<gene>
    <name evidence="8" type="ORF">N658DRAFT_522355</name>
</gene>
<dbReference type="SMART" id="SM00392">
    <property type="entry name" value="PROF"/>
    <property type="match status" value="1"/>
</dbReference>
<evidence type="ECO:0000256" key="1">
    <source>
        <dbReference type="ARBA" id="ARBA00004245"/>
    </source>
</evidence>
<keyword evidence="9" id="KW-1185">Reference proteome</keyword>